<comment type="similarity">
    <text evidence="10">In the N-terminal section; belongs to the FAD-binding oxidoreductase type 6 family.</text>
</comment>
<keyword evidence="7" id="KW-0408">Iron</keyword>
<evidence type="ECO:0000256" key="3">
    <source>
        <dbReference type="ARBA" id="ARBA00022714"/>
    </source>
</evidence>
<dbReference type="InterPro" id="IPR006058">
    <property type="entry name" value="2Fe2S_fd_BS"/>
</dbReference>
<dbReference type="NCBIfam" id="NF007964">
    <property type="entry name" value="PRK10684.1"/>
    <property type="match status" value="1"/>
</dbReference>
<dbReference type="InterPro" id="IPR050415">
    <property type="entry name" value="MRET"/>
</dbReference>
<evidence type="ECO:0000256" key="5">
    <source>
        <dbReference type="ARBA" id="ARBA00022827"/>
    </source>
</evidence>
<dbReference type="EMBL" id="JMPJ01000033">
    <property type="protein sequence ID" value="KFC83818.1"/>
    <property type="molecule type" value="Genomic_DNA"/>
</dbReference>
<protein>
    <submittedName>
        <fullName evidence="13">NADH oxidoreductase</fullName>
        <ecNumber evidence="13">1.-.-.-</ecNumber>
    </submittedName>
</protein>
<keyword evidence="3" id="KW-0001">2Fe-2S</keyword>
<dbReference type="InterPro" id="IPR001433">
    <property type="entry name" value="OxRdtase_FAD/NAD-bd"/>
</dbReference>
<dbReference type="InterPro" id="IPR039261">
    <property type="entry name" value="FNR_nucleotide-bd"/>
</dbReference>
<evidence type="ECO:0000256" key="1">
    <source>
        <dbReference type="ARBA" id="ARBA00001974"/>
    </source>
</evidence>
<evidence type="ECO:0000259" key="11">
    <source>
        <dbReference type="PROSITE" id="PS51085"/>
    </source>
</evidence>
<dbReference type="InterPro" id="IPR012675">
    <property type="entry name" value="Beta-grasp_dom_sf"/>
</dbReference>
<dbReference type="InterPro" id="IPR017927">
    <property type="entry name" value="FAD-bd_FR_type"/>
</dbReference>
<dbReference type="STRING" id="910964.GEAM_1001"/>
<dbReference type="InterPro" id="IPR017938">
    <property type="entry name" value="Riboflavin_synthase-like_b-brl"/>
</dbReference>
<comment type="cofactor">
    <cofactor evidence="1">
        <name>FAD</name>
        <dbReference type="ChEBI" id="CHEBI:57692"/>
    </cofactor>
</comment>
<sequence length="337" mass="36506">MTFPLFADQPTLLCPNRMQVHDIKQETADVWTLSLFSHVTYDYRPGQFALVNIGRSGKVQRAYTLSSTPGVSPFITLTVRQIADGQGSNWLTKEVKAGDYLWLSDAQGSFVCDGDQPLLLLAAGCGVTPIMSICRDVLQHTPARAVTVFYSVRSPQDVIFADQWRQLAARHPQLILTLLAENSAEQGFIAGRLSQDLLQTGVADMAARRVMICGPAPYMQLAEQWVNALGAAGDSVVTEQFHQPVAEPQSDQQLTMTRLTPLSHFKVPVGSSLLAAMEQHLVPVNAACRAGVCGSCKTRVISGDFTTSSQMTLTDAEIADGYVLACSCQLQGDVTLA</sequence>
<proteinExistence type="inferred from homology"/>
<comment type="cofactor">
    <cofactor evidence="9">
        <name>[2Fe-2S] cluster</name>
        <dbReference type="ChEBI" id="CHEBI:190135"/>
    </cofactor>
</comment>
<dbReference type="SUPFAM" id="SSF52343">
    <property type="entry name" value="Ferredoxin reductase-like, C-terminal NADP-linked domain"/>
    <property type="match status" value="1"/>
</dbReference>
<dbReference type="InterPro" id="IPR001709">
    <property type="entry name" value="Flavoprot_Pyr_Nucl_cyt_Rdtase"/>
</dbReference>
<keyword evidence="14" id="KW-1185">Reference proteome</keyword>
<gene>
    <name evidence="13" type="ORF">GEAM_1001</name>
</gene>
<dbReference type="Pfam" id="PF00175">
    <property type="entry name" value="NAD_binding_1"/>
    <property type="match status" value="1"/>
</dbReference>
<keyword evidence="4" id="KW-0479">Metal-binding</keyword>
<dbReference type="Pfam" id="PF00970">
    <property type="entry name" value="FAD_binding_6"/>
    <property type="match status" value="1"/>
</dbReference>
<dbReference type="GeneID" id="78379343"/>
<evidence type="ECO:0000313" key="13">
    <source>
        <dbReference type="EMBL" id="KFC83818.1"/>
    </source>
</evidence>
<keyword evidence="8" id="KW-0411">Iron-sulfur</keyword>
<evidence type="ECO:0000256" key="7">
    <source>
        <dbReference type="ARBA" id="ARBA00023004"/>
    </source>
</evidence>
<evidence type="ECO:0000256" key="8">
    <source>
        <dbReference type="ARBA" id="ARBA00023014"/>
    </source>
</evidence>
<evidence type="ECO:0000259" key="12">
    <source>
        <dbReference type="PROSITE" id="PS51384"/>
    </source>
</evidence>
<dbReference type="PROSITE" id="PS51384">
    <property type="entry name" value="FAD_FR"/>
    <property type="match status" value="1"/>
</dbReference>
<dbReference type="InterPro" id="IPR008333">
    <property type="entry name" value="Cbr1-like_FAD-bd_dom"/>
</dbReference>
<evidence type="ECO:0000256" key="6">
    <source>
        <dbReference type="ARBA" id="ARBA00023002"/>
    </source>
</evidence>
<dbReference type="SUPFAM" id="SSF54292">
    <property type="entry name" value="2Fe-2S ferredoxin-like"/>
    <property type="match status" value="1"/>
</dbReference>
<dbReference type="PROSITE" id="PS00197">
    <property type="entry name" value="2FE2S_FER_1"/>
    <property type="match status" value="1"/>
</dbReference>
<dbReference type="EC" id="1.-.-.-" evidence="13"/>
<dbReference type="PRINTS" id="PR00410">
    <property type="entry name" value="PHEHYDRXLASE"/>
</dbReference>
<dbReference type="CDD" id="cd00207">
    <property type="entry name" value="fer2"/>
    <property type="match status" value="1"/>
</dbReference>
<dbReference type="Gene3D" id="3.40.50.80">
    <property type="entry name" value="Nucleotide-binding domain of ferredoxin-NADP reductase (FNR) module"/>
    <property type="match status" value="1"/>
</dbReference>
<feature type="domain" description="FAD-binding FR-type" evidence="12">
    <location>
        <begin position="13"/>
        <end position="113"/>
    </location>
</feature>
<dbReference type="PRINTS" id="PR00371">
    <property type="entry name" value="FPNCR"/>
</dbReference>
<dbReference type="PANTHER" id="PTHR47354:SF6">
    <property type="entry name" value="NADH OXIDOREDUCTASE HCR"/>
    <property type="match status" value="1"/>
</dbReference>
<keyword evidence="5" id="KW-0274">FAD</keyword>
<dbReference type="PANTHER" id="PTHR47354">
    <property type="entry name" value="NADH OXIDOREDUCTASE HCR"/>
    <property type="match status" value="1"/>
</dbReference>
<evidence type="ECO:0000256" key="10">
    <source>
        <dbReference type="ARBA" id="ARBA00061434"/>
    </source>
</evidence>
<dbReference type="GO" id="GO:0016491">
    <property type="term" value="F:oxidoreductase activity"/>
    <property type="evidence" value="ECO:0007669"/>
    <property type="project" value="UniProtKB-KW"/>
</dbReference>
<evidence type="ECO:0000256" key="2">
    <source>
        <dbReference type="ARBA" id="ARBA00022630"/>
    </source>
</evidence>
<dbReference type="Gene3D" id="2.40.30.10">
    <property type="entry name" value="Translation factors"/>
    <property type="match status" value="1"/>
</dbReference>
<dbReference type="GO" id="GO:0046872">
    <property type="term" value="F:metal ion binding"/>
    <property type="evidence" value="ECO:0007669"/>
    <property type="project" value="UniProtKB-KW"/>
</dbReference>
<dbReference type="Pfam" id="PF00111">
    <property type="entry name" value="Fer2"/>
    <property type="match status" value="1"/>
</dbReference>
<dbReference type="InterPro" id="IPR001041">
    <property type="entry name" value="2Fe-2S_ferredoxin-type"/>
</dbReference>
<organism evidence="13 14">
    <name type="scientific">Ewingella americana (strain ATCC 33852 / DSM 4580 / CCUG 14506 / JCM 5911 / LMG 7869 / NCTC 12157 / CDC 1468-78)</name>
    <dbReference type="NCBI Taxonomy" id="910964"/>
    <lineage>
        <taxon>Bacteria</taxon>
        <taxon>Pseudomonadati</taxon>
        <taxon>Pseudomonadota</taxon>
        <taxon>Gammaproteobacteria</taxon>
        <taxon>Enterobacterales</taxon>
        <taxon>Yersiniaceae</taxon>
        <taxon>Ewingella</taxon>
    </lineage>
</organism>
<feature type="domain" description="2Fe-2S ferredoxin-type" evidence="11">
    <location>
        <begin position="252"/>
        <end position="337"/>
    </location>
</feature>
<keyword evidence="6 13" id="KW-0560">Oxidoreductase</keyword>
<dbReference type="eggNOG" id="COG1018">
    <property type="taxonomic scope" value="Bacteria"/>
</dbReference>
<dbReference type="GO" id="GO:0051537">
    <property type="term" value="F:2 iron, 2 sulfur cluster binding"/>
    <property type="evidence" value="ECO:0007669"/>
    <property type="project" value="UniProtKB-KW"/>
</dbReference>
<dbReference type="SUPFAM" id="SSF63380">
    <property type="entry name" value="Riboflavin synthase domain-like"/>
    <property type="match status" value="1"/>
</dbReference>
<dbReference type="InterPro" id="IPR036010">
    <property type="entry name" value="2Fe-2S_ferredoxin-like_sf"/>
</dbReference>
<evidence type="ECO:0000313" key="14">
    <source>
        <dbReference type="Proteomes" id="UP000028640"/>
    </source>
</evidence>
<accession>A0A085GJC3</accession>
<dbReference type="Gene3D" id="3.10.20.30">
    <property type="match status" value="1"/>
</dbReference>
<dbReference type="OrthoDB" id="9796486at2"/>
<evidence type="ECO:0000256" key="4">
    <source>
        <dbReference type="ARBA" id="ARBA00022723"/>
    </source>
</evidence>
<name>A0A085GJC3_EWIA3</name>
<dbReference type="Proteomes" id="UP000028640">
    <property type="component" value="Unassembled WGS sequence"/>
</dbReference>
<reference evidence="13 14" key="1">
    <citation type="submission" date="2014-05" db="EMBL/GenBank/DDBJ databases">
        <title>ATOL: Assembling a taxonomically balanced genome-scale reconstruction of the evolutionary history of the Enterobacteriaceae.</title>
        <authorList>
            <person name="Plunkett G.III."/>
            <person name="Neeno-Eckwall E.C."/>
            <person name="Glasner J.D."/>
            <person name="Perna N.T."/>
        </authorList>
    </citation>
    <scope>NUCLEOTIDE SEQUENCE [LARGE SCALE GENOMIC DNA]</scope>
    <source>
        <strain evidence="13 14">ATCC 33852</strain>
    </source>
</reference>
<keyword evidence="2" id="KW-0285">Flavoprotein</keyword>
<dbReference type="RefSeq" id="WP_034789094.1">
    <property type="nucleotide sequence ID" value="NZ_JMPJ01000033.1"/>
</dbReference>
<comment type="caution">
    <text evidence="13">The sequence shown here is derived from an EMBL/GenBank/DDBJ whole genome shotgun (WGS) entry which is preliminary data.</text>
</comment>
<dbReference type="AlphaFoldDB" id="A0A085GJC3"/>
<dbReference type="PROSITE" id="PS51085">
    <property type="entry name" value="2FE2S_FER_2"/>
    <property type="match status" value="1"/>
</dbReference>
<evidence type="ECO:0000256" key="9">
    <source>
        <dbReference type="ARBA" id="ARBA00034078"/>
    </source>
</evidence>